<dbReference type="EMBL" id="GGEC01087895">
    <property type="protein sequence ID" value="MBX68379.1"/>
    <property type="molecule type" value="Transcribed_RNA"/>
</dbReference>
<reference evidence="1" key="1">
    <citation type="submission" date="2018-02" db="EMBL/GenBank/DDBJ databases">
        <title>Rhizophora mucronata_Transcriptome.</title>
        <authorList>
            <person name="Meera S.P."/>
            <person name="Sreeshan A."/>
            <person name="Augustine A."/>
        </authorList>
    </citation>
    <scope>NUCLEOTIDE SEQUENCE</scope>
    <source>
        <tissue evidence="1">Leaf</tissue>
    </source>
</reference>
<proteinExistence type="predicted"/>
<organism evidence="1">
    <name type="scientific">Rhizophora mucronata</name>
    <name type="common">Asiatic mangrove</name>
    <dbReference type="NCBI Taxonomy" id="61149"/>
    <lineage>
        <taxon>Eukaryota</taxon>
        <taxon>Viridiplantae</taxon>
        <taxon>Streptophyta</taxon>
        <taxon>Embryophyta</taxon>
        <taxon>Tracheophyta</taxon>
        <taxon>Spermatophyta</taxon>
        <taxon>Magnoliopsida</taxon>
        <taxon>eudicotyledons</taxon>
        <taxon>Gunneridae</taxon>
        <taxon>Pentapetalae</taxon>
        <taxon>rosids</taxon>
        <taxon>fabids</taxon>
        <taxon>Malpighiales</taxon>
        <taxon>Rhizophoraceae</taxon>
        <taxon>Rhizophora</taxon>
    </lineage>
</organism>
<accession>A0A2P2QMY0</accession>
<dbReference type="AlphaFoldDB" id="A0A2P2QMY0"/>
<sequence>MCLSLCTYVTCSLLSYCFRVLVGDDLIPYILISIMCKYLL</sequence>
<evidence type="ECO:0000313" key="1">
    <source>
        <dbReference type="EMBL" id="MBX68379.1"/>
    </source>
</evidence>
<name>A0A2P2QMY0_RHIMU</name>
<protein>
    <submittedName>
        <fullName evidence="1">Uncharacterized protein</fullName>
    </submittedName>
</protein>